<dbReference type="InterPro" id="IPR013785">
    <property type="entry name" value="Aldolase_TIM"/>
</dbReference>
<dbReference type="InterPro" id="IPR012135">
    <property type="entry name" value="Dihydroorotate_DH_1_2"/>
</dbReference>
<dbReference type="Gene3D" id="3.20.20.70">
    <property type="entry name" value="Aldolase class I"/>
    <property type="match status" value="1"/>
</dbReference>
<evidence type="ECO:0000256" key="2">
    <source>
        <dbReference type="ARBA" id="ARBA00004725"/>
    </source>
</evidence>
<dbReference type="InterPro" id="IPR005720">
    <property type="entry name" value="Dihydroorotate_DH_cat"/>
</dbReference>
<dbReference type="GO" id="GO:0044205">
    <property type="term" value="P:'de novo' UMP biosynthetic process"/>
    <property type="evidence" value="ECO:0007669"/>
    <property type="project" value="UniProtKB-UniPathway"/>
</dbReference>
<dbReference type="RefSeq" id="WP_116225905.1">
    <property type="nucleotide sequence ID" value="NZ_AP018437.1"/>
</dbReference>
<keyword evidence="6" id="KW-0560">Oxidoreductase</keyword>
<dbReference type="UniPathway" id="UPA00070"/>
<feature type="domain" description="Dihydroorotate dehydrogenase catalytic" evidence="7">
    <location>
        <begin position="92"/>
        <end position="288"/>
    </location>
</feature>
<dbReference type="PANTHER" id="PTHR48109:SF3">
    <property type="entry name" value="SLL0744 PROTEIN"/>
    <property type="match status" value="1"/>
</dbReference>
<dbReference type="Proteomes" id="UP000256388">
    <property type="component" value="Unassembled WGS sequence"/>
</dbReference>
<sequence>MTDLKTKYLGLELKNPLVASASTLSKKFENIKKMEDAGLSAVVLYSLFEEEIQHESLELNYFLNRGTESFPEAITYFPEMDDFNLSSEKYLEIIRKSKESVDIPIIGSLNGVSNSGWIKHARLIEEAGADALELNLYFVATDLNMSAVDLEKSYLDVVRAIRKDIKIPLTVKLSPFFSSLPNFVKLLKEAGADGVVLFNRFYQPDLDIESLEVKPWLELSTSRDLLLPLRWTAILYDRVHLDMALSSGVHSSEDMLKAVMAGASAVMTASELIANGIGRAESMLKEFHDWITWHNYDSTSQIRGILSQKAVTVPAAFERANYMKALSLYDDEV</sequence>
<evidence type="ECO:0000256" key="6">
    <source>
        <dbReference type="ARBA" id="ARBA00023002"/>
    </source>
</evidence>
<dbReference type="OrthoDB" id="9794954at2"/>
<dbReference type="PIRSF" id="PIRSF000164">
    <property type="entry name" value="DHO_oxidase"/>
    <property type="match status" value="1"/>
</dbReference>
<evidence type="ECO:0000259" key="7">
    <source>
        <dbReference type="Pfam" id="PF01180"/>
    </source>
</evidence>
<evidence type="ECO:0000256" key="1">
    <source>
        <dbReference type="ARBA" id="ARBA00001917"/>
    </source>
</evidence>
<dbReference type="PANTHER" id="PTHR48109">
    <property type="entry name" value="DIHYDROOROTATE DEHYDROGENASE (QUINONE), MITOCHONDRIAL-RELATED"/>
    <property type="match status" value="1"/>
</dbReference>
<proteinExistence type="predicted"/>
<dbReference type="SUPFAM" id="SSF51395">
    <property type="entry name" value="FMN-linked oxidoreductases"/>
    <property type="match status" value="1"/>
</dbReference>
<dbReference type="AlphaFoldDB" id="A0A347ZQ83"/>
<evidence type="ECO:0000256" key="4">
    <source>
        <dbReference type="ARBA" id="ARBA00022643"/>
    </source>
</evidence>
<comment type="cofactor">
    <cofactor evidence="1">
        <name>FMN</name>
        <dbReference type="ChEBI" id="CHEBI:58210"/>
    </cofactor>
</comment>
<keyword evidence="5" id="KW-0665">Pyrimidine biosynthesis</keyword>
<dbReference type="EMBL" id="QUMS01000004">
    <property type="protein sequence ID" value="REG06206.1"/>
    <property type="molecule type" value="Genomic_DNA"/>
</dbReference>
<dbReference type="GO" id="GO:0004152">
    <property type="term" value="F:dihydroorotate dehydrogenase activity"/>
    <property type="evidence" value="ECO:0007669"/>
    <property type="project" value="InterPro"/>
</dbReference>
<dbReference type="Pfam" id="PF01180">
    <property type="entry name" value="DHO_dh"/>
    <property type="match status" value="1"/>
</dbReference>
<comment type="caution">
    <text evidence="8">The sequence shown here is derived from an EMBL/GenBank/DDBJ whole genome shotgun (WGS) entry which is preliminary data.</text>
</comment>
<dbReference type="GO" id="GO:0005737">
    <property type="term" value="C:cytoplasm"/>
    <property type="evidence" value="ECO:0007669"/>
    <property type="project" value="InterPro"/>
</dbReference>
<accession>A0A347ZQ83</accession>
<comment type="pathway">
    <text evidence="2">Pyrimidine metabolism; UMP biosynthesis via de novo pathway.</text>
</comment>
<organism evidence="8 9">
    <name type="scientific">Pelolinea submarina</name>
    <dbReference type="NCBI Taxonomy" id="913107"/>
    <lineage>
        <taxon>Bacteria</taxon>
        <taxon>Bacillati</taxon>
        <taxon>Chloroflexota</taxon>
        <taxon>Anaerolineae</taxon>
        <taxon>Anaerolineales</taxon>
        <taxon>Anaerolineaceae</taxon>
        <taxon>Pelolinea</taxon>
    </lineage>
</organism>
<gene>
    <name evidence="8" type="ORF">DFR64_2638</name>
</gene>
<protein>
    <submittedName>
        <fullName evidence="8">Dihydroorotate dehydrogenase (Fumarate)</fullName>
    </submittedName>
</protein>
<evidence type="ECO:0000313" key="9">
    <source>
        <dbReference type="Proteomes" id="UP000256388"/>
    </source>
</evidence>
<dbReference type="GO" id="GO:0006207">
    <property type="term" value="P:'de novo' pyrimidine nucleobase biosynthetic process"/>
    <property type="evidence" value="ECO:0007669"/>
    <property type="project" value="TreeGrafter"/>
</dbReference>
<name>A0A347ZQ83_9CHLR</name>
<keyword evidence="3" id="KW-0285">Flavoprotein</keyword>
<keyword evidence="9" id="KW-1185">Reference proteome</keyword>
<evidence type="ECO:0000256" key="3">
    <source>
        <dbReference type="ARBA" id="ARBA00022630"/>
    </source>
</evidence>
<evidence type="ECO:0000313" key="8">
    <source>
        <dbReference type="EMBL" id="REG06206.1"/>
    </source>
</evidence>
<keyword evidence="4" id="KW-0288">FMN</keyword>
<dbReference type="NCBIfam" id="NF005741">
    <property type="entry name" value="PRK07565.1"/>
    <property type="match status" value="1"/>
</dbReference>
<reference evidence="8 9" key="1">
    <citation type="submission" date="2018-08" db="EMBL/GenBank/DDBJ databases">
        <title>Genomic Encyclopedia of Type Strains, Phase IV (KMG-IV): sequencing the most valuable type-strain genomes for metagenomic binning, comparative biology and taxonomic classification.</title>
        <authorList>
            <person name="Goeker M."/>
        </authorList>
    </citation>
    <scope>NUCLEOTIDE SEQUENCE [LARGE SCALE GENOMIC DNA]</scope>
    <source>
        <strain evidence="8 9">DSM 23923</strain>
    </source>
</reference>
<dbReference type="InterPro" id="IPR050074">
    <property type="entry name" value="DHO_dehydrogenase"/>
</dbReference>
<dbReference type="CDD" id="cd04739">
    <property type="entry name" value="DHOD_like"/>
    <property type="match status" value="1"/>
</dbReference>
<evidence type="ECO:0000256" key="5">
    <source>
        <dbReference type="ARBA" id="ARBA00022975"/>
    </source>
</evidence>